<name>A0A0V0SI49_9BILA</name>
<evidence type="ECO:0000313" key="2">
    <source>
        <dbReference type="Proteomes" id="UP000054630"/>
    </source>
</evidence>
<protein>
    <submittedName>
        <fullName evidence="1">Uncharacterized protein</fullName>
    </submittedName>
</protein>
<sequence length="112" mass="12559">MNVKGMIQRLSVSRATSTTANGQMKNANPLRARLIVHQLQTKKNPFTEVVVAQKLCSVAWLGFCPSGVGLMRMIHFCSFYSIGLFDVNLFHCELKKSTAIFGNWPLKNELID</sequence>
<keyword evidence="2" id="KW-1185">Reference proteome</keyword>
<reference evidence="1 2" key="1">
    <citation type="submission" date="2015-01" db="EMBL/GenBank/DDBJ databases">
        <title>Evolution of Trichinella species and genotypes.</title>
        <authorList>
            <person name="Korhonen P.K."/>
            <person name="Edoardo P."/>
            <person name="Giuseppe L.R."/>
            <person name="Gasser R.B."/>
        </authorList>
    </citation>
    <scope>NUCLEOTIDE SEQUENCE [LARGE SCALE GENOMIC DNA]</scope>
    <source>
        <strain evidence="1">ISS37</strain>
    </source>
</reference>
<dbReference type="AlphaFoldDB" id="A0A0V0SI49"/>
<accession>A0A0V0SI49</accession>
<comment type="caution">
    <text evidence="1">The sequence shown here is derived from an EMBL/GenBank/DDBJ whole genome shotgun (WGS) entry which is preliminary data.</text>
</comment>
<dbReference type="Proteomes" id="UP000054630">
    <property type="component" value="Unassembled WGS sequence"/>
</dbReference>
<evidence type="ECO:0000313" key="1">
    <source>
        <dbReference type="EMBL" id="KRX26310.1"/>
    </source>
</evidence>
<gene>
    <name evidence="1" type="ORF">T07_9298</name>
</gene>
<proteinExistence type="predicted"/>
<organism evidence="1 2">
    <name type="scientific">Trichinella nelsoni</name>
    <dbReference type="NCBI Taxonomy" id="6336"/>
    <lineage>
        <taxon>Eukaryota</taxon>
        <taxon>Metazoa</taxon>
        <taxon>Ecdysozoa</taxon>
        <taxon>Nematoda</taxon>
        <taxon>Enoplea</taxon>
        <taxon>Dorylaimia</taxon>
        <taxon>Trichinellida</taxon>
        <taxon>Trichinellidae</taxon>
        <taxon>Trichinella</taxon>
    </lineage>
</organism>
<dbReference type="EMBL" id="JYDL01000008">
    <property type="protein sequence ID" value="KRX26310.1"/>
    <property type="molecule type" value="Genomic_DNA"/>
</dbReference>